<dbReference type="EMBL" id="JAWDGP010007346">
    <property type="protein sequence ID" value="KAK3724288.1"/>
    <property type="molecule type" value="Genomic_DNA"/>
</dbReference>
<comment type="caution">
    <text evidence="2">The sequence shown here is derived from an EMBL/GenBank/DDBJ whole genome shotgun (WGS) entry which is preliminary data.</text>
</comment>
<dbReference type="AlphaFoldDB" id="A0AAE1CPI2"/>
<evidence type="ECO:0000313" key="2">
    <source>
        <dbReference type="EMBL" id="KAK3724288.1"/>
    </source>
</evidence>
<accession>A0AAE1CPI2</accession>
<organism evidence="2 3">
    <name type="scientific">Elysia crispata</name>
    <name type="common">lettuce slug</name>
    <dbReference type="NCBI Taxonomy" id="231223"/>
    <lineage>
        <taxon>Eukaryota</taxon>
        <taxon>Metazoa</taxon>
        <taxon>Spiralia</taxon>
        <taxon>Lophotrochozoa</taxon>
        <taxon>Mollusca</taxon>
        <taxon>Gastropoda</taxon>
        <taxon>Heterobranchia</taxon>
        <taxon>Euthyneura</taxon>
        <taxon>Panpulmonata</taxon>
        <taxon>Sacoglossa</taxon>
        <taxon>Placobranchoidea</taxon>
        <taxon>Plakobranchidae</taxon>
        <taxon>Elysia</taxon>
    </lineage>
</organism>
<keyword evidence="3" id="KW-1185">Reference proteome</keyword>
<evidence type="ECO:0000256" key="1">
    <source>
        <dbReference type="SAM" id="MobiDB-lite"/>
    </source>
</evidence>
<dbReference type="Proteomes" id="UP001283361">
    <property type="component" value="Unassembled WGS sequence"/>
</dbReference>
<protein>
    <submittedName>
        <fullName evidence="2">Uncharacterized protein</fullName>
    </submittedName>
</protein>
<sequence length="144" mass="15962">MLSDAVFHFHYSVSLIPPNSTILFKYSLISSVWSYRSAGDACAMRHPAKVKMVTSPPFQHCRHRLIAGSKALSDKVQSVTATPPSRSRQSEKIELSTSGKVKMKPCKFKEGPLLRRERRGSGMGNAKAQRSPFIEDLPGFALGR</sequence>
<reference evidence="2" key="1">
    <citation type="journal article" date="2023" name="G3 (Bethesda)">
        <title>A reference genome for the long-term kleptoplast-retaining sea slug Elysia crispata morphotype clarki.</title>
        <authorList>
            <person name="Eastman K.E."/>
            <person name="Pendleton A.L."/>
            <person name="Shaikh M.A."/>
            <person name="Suttiyut T."/>
            <person name="Ogas R."/>
            <person name="Tomko P."/>
            <person name="Gavelis G."/>
            <person name="Widhalm J.R."/>
            <person name="Wisecaver J.H."/>
        </authorList>
    </citation>
    <scope>NUCLEOTIDE SEQUENCE</scope>
    <source>
        <strain evidence="2">ECLA1</strain>
    </source>
</reference>
<feature type="region of interest" description="Disordered" evidence="1">
    <location>
        <begin position="74"/>
        <end position="131"/>
    </location>
</feature>
<name>A0AAE1CPI2_9GAST</name>
<feature type="compositionally biased region" description="Polar residues" evidence="1">
    <location>
        <begin position="75"/>
        <end position="87"/>
    </location>
</feature>
<gene>
    <name evidence="2" type="ORF">RRG08_043286</name>
</gene>
<proteinExistence type="predicted"/>
<evidence type="ECO:0000313" key="3">
    <source>
        <dbReference type="Proteomes" id="UP001283361"/>
    </source>
</evidence>